<dbReference type="Pfam" id="PF02720">
    <property type="entry name" value="DUF222"/>
    <property type="match status" value="1"/>
</dbReference>
<dbReference type="AlphaFoldDB" id="A0A4Q7M704"/>
<organism evidence="3 4">
    <name type="scientific">Xylanimonas ulmi</name>
    <dbReference type="NCBI Taxonomy" id="228973"/>
    <lineage>
        <taxon>Bacteria</taxon>
        <taxon>Bacillati</taxon>
        <taxon>Actinomycetota</taxon>
        <taxon>Actinomycetes</taxon>
        <taxon>Micrococcales</taxon>
        <taxon>Promicromonosporaceae</taxon>
        <taxon>Xylanimonas</taxon>
    </lineage>
</organism>
<dbReference type="SMART" id="SM00507">
    <property type="entry name" value="HNHc"/>
    <property type="match status" value="1"/>
</dbReference>
<keyword evidence="4" id="KW-1185">Reference proteome</keyword>
<accession>A0A4Q7M704</accession>
<gene>
    <name evidence="3" type="ORF">EV386_3229</name>
</gene>
<evidence type="ECO:0000313" key="3">
    <source>
        <dbReference type="EMBL" id="RZS62873.1"/>
    </source>
</evidence>
<dbReference type="CDD" id="cd00085">
    <property type="entry name" value="HNHc"/>
    <property type="match status" value="1"/>
</dbReference>
<proteinExistence type="predicted"/>
<protein>
    <submittedName>
        <fullName evidence="3">Uncharacterized protein DUF222</fullName>
    </submittedName>
</protein>
<evidence type="ECO:0000259" key="2">
    <source>
        <dbReference type="SMART" id="SM00507"/>
    </source>
</evidence>
<feature type="region of interest" description="Disordered" evidence="1">
    <location>
        <begin position="585"/>
        <end position="616"/>
    </location>
</feature>
<name>A0A4Q7M704_9MICO</name>
<dbReference type="Proteomes" id="UP000293852">
    <property type="component" value="Unassembled WGS sequence"/>
</dbReference>
<feature type="compositionally biased region" description="Pro residues" evidence="1">
    <location>
        <begin position="605"/>
        <end position="616"/>
    </location>
</feature>
<dbReference type="EMBL" id="SGWX01000001">
    <property type="protein sequence ID" value="RZS62873.1"/>
    <property type="molecule type" value="Genomic_DNA"/>
</dbReference>
<dbReference type="InterPro" id="IPR003870">
    <property type="entry name" value="DUF222"/>
</dbReference>
<comment type="caution">
    <text evidence="3">The sequence shown here is derived from an EMBL/GenBank/DDBJ whole genome shotgun (WGS) entry which is preliminary data.</text>
</comment>
<dbReference type="InterPro" id="IPR003615">
    <property type="entry name" value="HNH_nuc"/>
</dbReference>
<sequence>MRLAVQPAARPDDAHDALRAQFAERLAALANVRIEDDGSLAVRLSDQPGLANAILGRSPLDPASVGSSRPSPAQAAILPPLVSRLVDVSGPVGVDDIDATLALIEDVRARVNALEALEGVLLERVRRQGLRADGLVDERDPMVRAAGPRRRRELALRAVVAEVALAVRQSEQAVTARMGQAQGLVARAPRTLAAAVAGDVAWANAGRLGDAVAELDEHTASRLDADVVTAAQHQNPRTFSRTVRRARERLCPAPAEVRHSEAATKRGVWTDPAADGMAYLTLFAPAPAVHAIADRLTLAAQTVRGRGDGRTLGQLRADVACALLLDDGTLDVRAAAIRGRQSATPTAYATATTPAAGAGAGAVRATEAARITDVAKSTSTASSAGAASARGASGVVEAVSNPLTPDAGNRTGEYERTEFSLAAIARAIRPRIYVTVPVLTLLGRTDAPALLDGVVPIDPETARELAGLATSFTRLLTHPETGRVLAVGSEAYRPPAELRHFVKVRDTTCRFPGCTRPAATTDVDHTLAHADHGPTTAGNLAHLCRRHHVTKHQTTFTVRQTDAEGALTWTTPTGRTHTTHPAVVPATIHRPHGPEEDPCAEPDPYGEPNPYGEPPF</sequence>
<evidence type="ECO:0000313" key="4">
    <source>
        <dbReference type="Proteomes" id="UP000293852"/>
    </source>
</evidence>
<evidence type="ECO:0000256" key="1">
    <source>
        <dbReference type="SAM" id="MobiDB-lite"/>
    </source>
</evidence>
<dbReference type="Gene3D" id="1.10.30.50">
    <property type="match status" value="1"/>
</dbReference>
<feature type="domain" description="HNH nuclease" evidence="2">
    <location>
        <begin position="497"/>
        <end position="549"/>
    </location>
</feature>
<reference evidence="3 4" key="1">
    <citation type="submission" date="2019-02" db="EMBL/GenBank/DDBJ databases">
        <title>Sequencing the genomes of 1000 actinobacteria strains.</title>
        <authorList>
            <person name="Klenk H.-P."/>
        </authorList>
    </citation>
    <scope>NUCLEOTIDE SEQUENCE [LARGE SCALE GENOMIC DNA]</scope>
    <source>
        <strain evidence="3 4">DSM 16932</strain>
    </source>
</reference>